<organism evidence="3 4">
    <name type="scientific">Hydrogenimonas thermophila</name>
    <dbReference type="NCBI Taxonomy" id="223786"/>
    <lineage>
        <taxon>Bacteria</taxon>
        <taxon>Pseudomonadati</taxon>
        <taxon>Campylobacterota</taxon>
        <taxon>Epsilonproteobacteria</taxon>
        <taxon>Campylobacterales</taxon>
        <taxon>Hydrogenimonadaceae</taxon>
        <taxon>Hydrogenimonas</taxon>
    </lineage>
</organism>
<dbReference type="PANTHER" id="PTHR40252">
    <property type="entry name" value="BLR0328 PROTEIN"/>
    <property type="match status" value="1"/>
</dbReference>
<dbReference type="InterPro" id="IPR013702">
    <property type="entry name" value="FIST_domain_N"/>
</dbReference>
<dbReference type="RefSeq" id="WP_092910045.1">
    <property type="nucleotide sequence ID" value="NZ_CP136592.1"/>
</dbReference>
<feature type="domain" description="FIST C-domain" evidence="2">
    <location>
        <begin position="199"/>
        <end position="341"/>
    </location>
</feature>
<dbReference type="PANTHER" id="PTHR40252:SF2">
    <property type="entry name" value="BLR0328 PROTEIN"/>
    <property type="match status" value="1"/>
</dbReference>
<dbReference type="STRING" id="223786.SAMN05216234_10234"/>
<dbReference type="SMART" id="SM01204">
    <property type="entry name" value="FIST_C"/>
    <property type="match status" value="1"/>
</dbReference>
<dbReference type="Proteomes" id="UP000199227">
    <property type="component" value="Unassembled WGS sequence"/>
</dbReference>
<evidence type="ECO:0000259" key="1">
    <source>
        <dbReference type="SMART" id="SM00897"/>
    </source>
</evidence>
<gene>
    <name evidence="3" type="ORF">SAMN05216234_10234</name>
</gene>
<dbReference type="AlphaFoldDB" id="A0A1I5L4U3"/>
<reference evidence="3 4" key="1">
    <citation type="submission" date="2016-10" db="EMBL/GenBank/DDBJ databases">
        <authorList>
            <person name="de Groot N.N."/>
        </authorList>
    </citation>
    <scope>NUCLEOTIDE SEQUENCE [LARGE SCALE GENOMIC DNA]</scope>
    <source>
        <strain evidence="3 4">EP1-55-1</strain>
    </source>
</reference>
<evidence type="ECO:0000313" key="4">
    <source>
        <dbReference type="Proteomes" id="UP000199227"/>
    </source>
</evidence>
<keyword evidence="4" id="KW-1185">Reference proteome</keyword>
<dbReference type="EMBL" id="FOXB01000002">
    <property type="protein sequence ID" value="SFO92172.1"/>
    <property type="molecule type" value="Genomic_DNA"/>
</dbReference>
<accession>A0A1I5L4U3</accession>
<dbReference type="InterPro" id="IPR019494">
    <property type="entry name" value="FIST_C"/>
</dbReference>
<dbReference type="SMART" id="SM00897">
    <property type="entry name" value="FIST"/>
    <property type="match status" value="1"/>
</dbReference>
<protein>
    <submittedName>
        <fullName evidence="3">Uncharacterized conserved protein, contains FIST_N domain</fullName>
    </submittedName>
</protein>
<proteinExistence type="predicted"/>
<name>A0A1I5L4U3_9BACT</name>
<dbReference type="Pfam" id="PF10442">
    <property type="entry name" value="FIST_C"/>
    <property type="match status" value="1"/>
</dbReference>
<sequence length="361" mass="41802">MIEIKNYNSVEEIKIEIEKEANYIIFITEDYILNLEDIRKKFKNRNFYGVIVPHIIINKSIFYSSIAVVKLKKEKSLFKLLNMKEISDDDKKFLENINSKSILLFVDGLSRYFEKLVNNLNNSLNKRVKVIGAGLGYKDFSHKFTIFDKDGTYKDHSLIIGIDQNIRMGFSHGWKPIYGPLVVTKSKENILYELNGEPAFEIYKKVLYEIDEQIITKENFFEIAKNYPFAMLSFSNEDLIVRDPVKANDDGSIQIVSSINEMESLYIMKGKREELIESSCIFAKELFSNKIEGIGLIFDCISRLIFLGNEFKKEIETIYECGEKEDLKLFGISSIGEITNSKFNDIKIFNKTTLMGIIDDN</sequence>
<dbReference type="OrthoDB" id="378730at2"/>
<feature type="domain" description="FIST" evidence="1">
    <location>
        <begin position="20"/>
        <end position="198"/>
    </location>
</feature>
<dbReference type="Pfam" id="PF08495">
    <property type="entry name" value="FIST"/>
    <property type="match status" value="1"/>
</dbReference>
<evidence type="ECO:0000313" key="3">
    <source>
        <dbReference type="EMBL" id="SFO92172.1"/>
    </source>
</evidence>
<evidence type="ECO:0000259" key="2">
    <source>
        <dbReference type="SMART" id="SM01204"/>
    </source>
</evidence>